<dbReference type="Gene3D" id="3.90.1200.10">
    <property type="match status" value="1"/>
</dbReference>
<keyword evidence="2" id="KW-1185">Reference proteome</keyword>
<evidence type="ECO:0008006" key="3">
    <source>
        <dbReference type="Google" id="ProtNLM"/>
    </source>
</evidence>
<sequence>MSTSVQSIRVAICGASGSGKTKLSEQLDGYTFTRPRDNKSFRLTVQEIESESIIFPDYEFALFTFSLQNDPGLEIDQKWRAIKASIWERYPLYFSKMCLVGTKLDLVTLREHACVRSLRATIAFWVKVKYISTSSITKAGLDEVATFIADQLYPLPVADTCSRGLFERLGDKILDVVASIFALPVPKNINQDTPDPLELVDDDAVEPLWTSPEAKAFNQHLSQLNTGAFFTSSAYRISPTLLAKSRKPVEWANTTFARSHLNIPIPQSRYHHLNFWFIQDFVQGKTLKECWSSLSFFMQFRVACTLRGYISQMRRLTRAFPGSVEGGAIMGFNFDLDMYNGPYGSSLRFQQWLEEVAYYGWRCHFQNYLSGIEDGRIERGEPSPNEPVFTDIIEDLVFTHGDISPSNLVLSNDGVLWMIDWCDSGYYPTWAEPLAIHRYTKEAQSWNHLRWLFAGPRPAQYHFWNYIADYSRNYSSPEPRAEEWP</sequence>
<dbReference type="InterPro" id="IPR027417">
    <property type="entry name" value="P-loop_NTPase"/>
</dbReference>
<name>A0A067TLS9_GALM3</name>
<evidence type="ECO:0000313" key="2">
    <source>
        <dbReference type="Proteomes" id="UP000027222"/>
    </source>
</evidence>
<reference evidence="2" key="1">
    <citation type="journal article" date="2014" name="Proc. Natl. Acad. Sci. U.S.A.">
        <title>Extensive sampling of basidiomycete genomes demonstrates inadequacy of the white-rot/brown-rot paradigm for wood decay fungi.</title>
        <authorList>
            <person name="Riley R."/>
            <person name="Salamov A.A."/>
            <person name="Brown D.W."/>
            <person name="Nagy L.G."/>
            <person name="Floudas D."/>
            <person name="Held B.W."/>
            <person name="Levasseur A."/>
            <person name="Lombard V."/>
            <person name="Morin E."/>
            <person name="Otillar R."/>
            <person name="Lindquist E.A."/>
            <person name="Sun H."/>
            <person name="LaButti K.M."/>
            <person name="Schmutz J."/>
            <person name="Jabbour D."/>
            <person name="Luo H."/>
            <person name="Baker S.E."/>
            <person name="Pisabarro A.G."/>
            <person name="Walton J.D."/>
            <person name="Blanchette R.A."/>
            <person name="Henrissat B."/>
            <person name="Martin F."/>
            <person name="Cullen D."/>
            <person name="Hibbett D.S."/>
            <person name="Grigoriev I.V."/>
        </authorList>
    </citation>
    <scope>NUCLEOTIDE SEQUENCE [LARGE SCALE GENOMIC DNA]</scope>
    <source>
        <strain evidence="2">CBS 339.88</strain>
    </source>
</reference>
<dbReference type="InterPro" id="IPR011009">
    <property type="entry name" value="Kinase-like_dom_sf"/>
</dbReference>
<evidence type="ECO:0000313" key="1">
    <source>
        <dbReference type="EMBL" id="KDR79903.1"/>
    </source>
</evidence>
<dbReference type="OrthoDB" id="4177236at2759"/>
<dbReference type="HOGENOM" id="CLU_021768_2_4_1"/>
<dbReference type="PANTHER" id="PTHR21310">
    <property type="entry name" value="AMINOGLYCOSIDE PHOSPHOTRANSFERASE-RELATED-RELATED"/>
    <property type="match status" value="1"/>
</dbReference>
<dbReference type="CDD" id="cd00882">
    <property type="entry name" value="Ras_like_GTPase"/>
    <property type="match status" value="1"/>
</dbReference>
<dbReference type="AlphaFoldDB" id="A0A067TLS9"/>
<dbReference type="PANTHER" id="PTHR21310:SF15">
    <property type="entry name" value="AMINOGLYCOSIDE PHOSPHOTRANSFERASE DOMAIN-CONTAINING PROTEIN"/>
    <property type="match status" value="1"/>
</dbReference>
<dbReference type="EMBL" id="KL142372">
    <property type="protein sequence ID" value="KDR79903.1"/>
    <property type="molecule type" value="Genomic_DNA"/>
</dbReference>
<proteinExistence type="predicted"/>
<protein>
    <recommendedName>
        <fullName evidence="3">Aminoglycoside phosphotransferase domain-containing protein</fullName>
    </recommendedName>
</protein>
<dbReference type="SUPFAM" id="SSF56112">
    <property type="entry name" value="Protein kinase-like (PK-like)"/>
    <property type="match status" value="1"/>
</dbReference>
<dbReference type="STRING" id="685588.A0A067TLS9"/>
<dbReference type="InterPro" id="IPR051678">
    <property type="entry name" value="AGP_Transferase"/>
</dbReference>
<gene>
    <name evidence="1" type="ORF">GALMADRAFT_242017</name>
</gene>
<organism evidence="1 2">
    <name type="scientific">Galerina marginata (strain CBS 339.88)</name>
    <dbReference type="NCBI Taxonomy" id="685588"/>
    <lineage>
        <taxon>Eukaryota</taxon>
        <taxon>Fungi</taxon>
        <taxon>Dikarya</taxon>
        <taxon>Basidiomycota</taxon>
        <taxon>Agaricomycotina</taxon>
        <taxon>Agaricomycetes</taxon>
        <taxon>Agaricomycetidae</taxon>
        <taxon>Agaricales</taxon>
        <taxon>Agaricineae</taxon>
        <taxon>Strophariaceae</taxon>
        <taxon>Galerina</taxon>
    </lineage>
</organism>
<dbReference type="Gene3D" id="3.40.50.300">
    <property type="entry name" value="P-loop containing nucleotide triphosphate hydrolases"/>
    <property type="match status" value="1"/>
</dbReference>
<accession>A0A067TLS9</accession>
<dbReference type="Proteomes" id="UP000027222">
    <property type="component" value="Unassembled WGS sequence"/>
</dbReference>
<dbReference type="SUPFAM" id="SSF52540">
    <property type="entry name" value="P-loop containing nucleoside triphosphate hydrolases"/>
    <property type="match status" value="1"/>
</dbReference>